<sequence length="496" mass="57492">MPIIFHNEIAKADKVSARMRLNGLINAEEPQLVYFMEKLWKNQGNAITYKELRECIMNGELDQNIIGDWQQDYSKFVVKYMEPKYTKAIEEATHDLNDRFPGRTSFMADKVREYTDNYSASFVTNCTREQTQAIRQLVRRSANLQDMSVDSLARAIRPMIGLNQRQATANMNYYQTMIEGGMSEKQALDKSLRYAAKQHRYRAYAIARTELAFAYNNGEFEGVKQAQRAGLMGRVTKKWCDAADNRVCKVCKALSGAELEMDEWFDFKTRLPQSYRRTPPAHTQCRCVLLFIEKEPPRNTYTTPAGFSTEPGSESDQDYKSLSKLQEKADKANQIVDQYIDIPSKWSGKVKWNDKTDAVAAKDWNCDILVQPEADLHNLIHEQLHARSVSYYGLTTYMLHEGIEELSVELLAREICKAESVEIDYSKAYNLVESLYIINQTLHLSESDIDFAKMLLAVPLPERKEWLRRKIIEHSEDFTTYNDLIKKLEAFDKWRE</sequence>
<dbReference type="AlphaFoldDB" id="A0A9J6QYG5"/>
<evidence type="ECO:0000256" key="1">
    <source>
        <dbReference type="SAM" id="MobiDB-lite"/>
    </source>
</evidence>
<gene>
    <name evidence="3" type="ORF">OBO34_19515</name>
</gene>
<evidence type="ECO:0000313" key="3">
    <source>
        <dbReference type="EMBL" id="MCU7380504.1"/>
    </source>
</evidence>
<keyword evidence="4" id="KW-1185">Reference proteome</keyword>
<comment type="caution">
    <text evidence="3">The sequence shown here is derived from an EMBL/GenBank/DDBJ whole genome shotgun (WGS) entry which is preliminary data.</text>
</comment>
<protein>
    <submittedName>
        <fullName evidence="3">Phage head morphogenesis protein</fullName>
    </submittedName>
</protein>
<dbReference type="RefSeq" id="WP_269478754.1">
    <property type="nucleotide sequence ID" value="NZ_JAOSHN010000010.1"/>
</dbReference>
<dbReference type="Proteomes" id="UP001065549">
    <property type="component" value="Unassembled WGS sequence"/>
</dbReference>
<name>A0A9J6QYG5_9FIRM</name>
<feature type="compositionally biased region" description="Polar residues" evidence="1">
    <location>
        <begin position="299"/>
        <end position="314"/>
    </location>
</feature>
<dbReference type="InterPro" id="IPR006528">
    <property type="entry name" value="Phage_head_morphogenesis_dom"/>
</dbReference>
<dbReference type="Pfam" id="PF04233">
    <property type="entry name" value="Phage_Mu_F"/>
    <property type="match status" value="1"/>
</dbReference>
<organism evidence="3 4">
    <name type="scientific">Hominibacterium faecale</name>
    <dbReference type="NCBI Taxonomy" id="2839743"/>
    <lineage>
        <taxon>Bacteria</taxon>
        <taxon>Bacillati</taxon>
        <taxon>Bacillota</taxon>
        <taxon>Clostridia</taxon>
        <taxon>Peptostreptococcales</taxon>
        <taxon>Anaerovoracaceae</taxon>
        <taxon>Hominibacterium</taxon>
    </lineage>
</organism>
<evidence type="ECO:0000313" key="4">
    <source>
        <dbReference type="Proteomes" id="UP001065549"/>
    </source>
</evidence>
<evidence type="ECO:0000259" key="2">
    <source>
        <dbReference type="Pfam" id="PF04233"/>
    </source>
</evidence>
<dbReference type="NCBIfam" id="TIGR01641">
    <property type="entry name" value="phageSPP1_gp7"/>
    <property type="match status" value="1"/>
</dbReference>
<reference evidence="3" key="1">
    <citation type="submission" date="2022-09" db="EMBL/GenBank/DDBJ databases">
        <title>Culturomic study of gut microbiota in children with autism spectrum disorder.</title>
        <authorList>
            <person name="Efimov B.A."/>
            <person name="Chaplin A.V."/>
            <person name="Sokolova S.R."/>
            <person name="Pikina A.P."/>
            <person name="Korzhanova M."/>
            <person name="Belova V."/>
            <person name="Korostin D."/>
        </authorList>
    </citation>
    <scope>NUCLEOTIDE SEQUENCE</scope>
    <source>
        <strain evidence="3">ASD5510</strain>
    </source>
</reference>
<feature type="domain" description="Phage head morphogenesis" evidence="2">
    <location>
        <begin position="174"/>
        <end position="289"/>
    </location>
</feature>
<proteinExistence type="predicted"/>
<dbReference type="EMBL" id="JAOSHN010000010">
    <property type="protein sequence ID" value="MCU7380504.1"/>
    <property type="molecule type" value="Genomic_DNA"/>
</dbReference>
<accession>A0A9J6QYG5</accession>
<feature type="region of interest" description="Disordered" evidence="1">
    <location>
        <begin position="299"/>
        <end position="320"/>
    </location>
</feature>